<dbReference type="GO" id="GO:0070181">
    <property type="term" value="F:small ribosomal subunit rRNA binding"/>
    <property type="evidence" value="ECO:0007669"/>
    <property type="project" value="TreeGrafter"/>
</dbReference>
<reference evidence="4 5" key="1">
    <citation type="submission" date="2018-08" db="EMBL/GenBank/DDBJ databases">
        <title>Draft genome of candidate division NPL-UPA2 bacterium Unc8 that adapted to ultra-basic serpentinizing groundwater.</title>
        <authorList>
            <person name="Ishii S."/>
            <person name="Suzuki S."/>
            <person name="Nealson K.H."/>
        </authorList>
    </citation>
    <scope>NUCLEOTIDE SEQUENCE [LARGE SCALE GENOMIC DNA]</scope>
    <source>
        <strain evidence="4">Unc8</strain>
    </source>
</reference>
<dbReference type="GO" id="GO:0005840">
    <property type="term" value="C:ribosome"/>
    <property type="evidence" value="ECO:0007669"/>
    <property type="project" value="UniProtKB-KW"/>
</dbReference>
<dbReference type="InterPro" id="IPR020814">
    <property type="entry name" value="Ribosomal_S6_plastid/chlpt"/>
</dbReference>
<dbReference type="Gene3D" id="3.30.70.60">
    <property type="match status" value="1"/>
</dbReference>
<name>A0A399FX98_UNCN2</name>
<comment type="similarity">
    <text evidence="1 3">Belongs to the bacterial ribosomal protein bS6 family.</text>
</comment>
<dbReference type="GO" id="GO:1990904">
    <property type="term" value="C:ribonucleoprotein complex"/>
    <property type="evidence" value="ECO:0007669"/>
    <property type="project" value="UniProtKB-KW"/>
</dbReference>
<keyword evidence="3" id="KW-0694">RNA-binding</keyword>
<evidence type="ECO:0000313" key="4">
    <source>
        <dbReference type="EMBL" id="RII00106.1"/>
    </source>
</evidence>
<accession>A0A399FX98</accession>
<dbReference type="PANTHER" id="PTHR21011">
    <property type="entry name" value="MITOCHONDRIAL 28S RIBOSOMAL PROTEIN S6"/>
    <property type="match status" value="1"/>
</dbReference>
<dbReference type="GO" id="GO:0003735">
    <property type="term" value="F:structural constituent of ribosome"/>
    <property type="evidence" value="ECO:0007669"/>
    <property type="project" value="InterPro"/>
</dbReference>
<organism evidence="4 5">
    <name type="scientific">candidate division NPL-UPA2 bacterium Unc8</name>
    <dbReference type="NCBI Taxonomy" id="1980939"/>
    <lineage>
        <taxon>Bacteria</taxon>
    </lineage>
</organism>
<dbReference type="GO" id="GO:0005737">
    <property type="term" value="C:cytoplasm"/>
    <property type="evidence" value="ECO:0007669"/>
    <property type="project" value="UniProtKB-ARBA"/>
</dbReference>
<dbReference type="CDD" id="cd00473">
    <property type="entry name" value="bS6"/>
    <property type="match status" value="1"/>
</dbReference>
<keyword evidence="3" id="KW-0699">rRNA-binding</keyword>
<evidence type="ECO:0000256" key="2">
    <source>
        <dbReference type="ARBA" id="ARBA00035294"/>
    </source>
</evidence>
<gene>
    <name evidence="3 4" type="primary">rpsF</name>
    <name evidence="4" type="ORF">B9J77_03745</name>
</gene>
<keyword evidence="3 4" id="KW-0689">Ribosomal protein</keyword>
<dbReference type="InterPro" id="IPR014717">
    <property type="entry name" value="Transl_elong_EF1B/ribsomal_bS6"/>
</dbReference>
<dbReference type="AlphaFoldDB" id="A0A399FX98"/>
<sequence>MKERKVKEYEGVFIIDPEPGEDGAEIAIAKIEKIISKHKGKVEKKEKLEKRSLAYEIKKRREGYYFSIDFNAPPKAIAELKKSYNLEDSILRHLILCKDEG</sequence>
<dbReference type="GO" id="GO:0006412">
    <property type="term" value="P:translation"/>
    <property type="evidence" value="ECO:0007669"/>
    <property type="project" value="UniProtKB-UniRule"/>
</dbReference>
<dbReference type="InterPro" id="IPR000529">
    <property type="entry name" value="Ribosomal_bS6"/>
</dbReference>
<proteinExistence type="inferred from homology"/>
<evidence type="ECO:0000256" key="3">
    <source>
        <dbReference type="HAMAP-Rule" id="MF_00360"/>
    </source>
</evidence>
<comment type="function">
    <text evidence="3">Binds together with bS18 to 16S ribosomal RNA.</text>
</comment>
<dbReference type="NCBIfam" id="TIGR00166">
    <property type="entry name" value="S6"/>
    <property type="match status" value="1"/>
</dbReference>
<evidence type="ECO:0000313" key="5">
    <source>
        <dbReference type="Proteomes" id="UP000266287"/>
    </source>
</evidence>
<dbReference type="Proteomes" id="UP000266287">
    <property type="component" value="Unassembled WGS sequence"/>
</dbReference>
<keyword evidence="3" id="KW-0687">Ribonucleoprotein</keyword>
<dbReference type="EMBL" id="NDHY01000007">
    <property type="protein sequence ID" value="RII00106.1"/>
    <property type="molecule type" value="Genomic_DNA"/>
</dbReference>
<dbReference type="SUPFAM" id="SSF54995">
    <property type="entry name" value="Ribosomal protein S6"/>
    <property type="match status" value="1"/>
</dbReference>
<comment type="caution">
    <text evidence="4">The sequence shown here is derived from an EMBL/GenBank/DDBJ whole genome shotgun (WGS) entry which is preliminary data.</text>
</comment>
<protein>
    <recommendedName>
        <fullName evidence="2 3">Small ribosomal subunit protein bS6</fullName>
    </recommendedName>
</protein>
<dbReference type="PANTHER" id="PTHR21011:SF1">
    <property type="entry name" value="SMALL RIBOSOMAL SUBUNIT PROTEIN BS6M"/>
    <property type="match status" value="1"/>
</dbReference>
<dbReference type="InterPro" id="IPR035980">
    <property type="entry name" value="Ribosomal_bS6_sf"/>
</dbReference>
<evidence type="ECO:0000256" key="1">
    <source>
        <dbReference type="ARBA" id="ARBA00009512"/>
    </source>
</evidence>
<dbReference type="Pfam" id="PF01250">
    <property type="entry name" value="Ribosomal_S6"/>
    <property type="match status" value="1"/>
</dbReference>
<dbReference type="HAMAP" id="MF_00360">
    <property type="entry name" value="Ribosomal_bS6"/>
    <property type="match status" value="1"/>
</dbReference>